<dbReference type="EMBL" id="BGPR01009224">
    <property type="protein sequence ID" value="GBN38707.1"/>
    <property type="molecule type" value="Genomic_DNA"/>
</dbReference>
<organism evidence="2 5">
    <name type="scientific">Araneus ventricosus</name>
    <name type="common">Orbweaver spider</name>
    <name type="synonym">Epeira ventricosa</name>
    <dbReference type="NCBI Taxonomy" id="182803"/>
    <lineage>
        <taxon>Eukaryota</taxon>
        <taxon>Metazoa</taxon>
        <taxon>Ecdysozoa</taxon>
        <taxon>Arthropoda</taxon>
        <taxon>Chelicerata</taxon>
        <taxon>Arachnida</taxon>
        <taxon>Araneae</taxon>
        <taxon>Araneomorphae</taxon>
        <taxon>Entelegynae</taxon>
        <taxon>Araneoidea</taxon>
        <taxon>Araneidae</taxon>
        <taxon>Araneus</taxon>
    </lineage>
</organism>
<evidence type="ECO:0000313" key="1">
    <source>
        <dbReference type="EMBL" id="GBN29729.1"/>
    </source>
</evidence>
<sequence>MDVVLLPLRFLVERMEDQVDVFRWLDCNLLEWQGKGISVPGCYILRLANFPLGLRSSSTEFEMGKLIFEAPSCTASHTDGRLLCRIFSSPYSLLA</sequence>
<comment type="caution">
    <text evidence="2">The sequence shown here is derived from an EMBL/GenBank/DDBJ whole genome shotgun (WGS) entry which is preliminary data.</text>
</comment>
<evidence type="ECO:0000313" key="3">
    <source>
        <dbReference type="EMBL" id="GBN38690.1"/>
    </source>
</evidence>
<dbReference type="AlphaFoldDB" id="A0A4Y2NIA7"/>
<accession>A0A4Y2NIA7</accession>
<evidence type="ECO:0000313" key="5">
    <source>
        <dbReference type="Proteomes" id="UP000499080"/>
    </source>
</evidence>
<dbReference type="EMBL" id="BGPR01009155">
    <property type="protein sequence ID" value="GBN38290.1"/>
    <property type="molecule type" value="Genomic_DNA"/>
</dbReference>
<reference evidence="2 5" key="1">
    <citation type="journal article" date="2019" name="Sci. Rep.">
        <title>Orb-weaving spider Araneus ventricosus genome elucidates the spidroin gene catalogue.</title>
        <authorList>
            <person name="Kono N."/>
            <person name="Nakamura H."/>
            <person name="Ohtoshi R."/>
            <person name="Moran D.A.P."/>
            <person name="Shinohara A."/>
            <person name="Yoshida Y."/>
            <person name="Fujiwara M."/>
            <person name="Mori M."/>
            <person name="Tomita M."/>
            <person name="Arakawa K."/>
        </authorList>
    </citation>
    <scope>NUCLEOTIDE SEQUENCE [LARGE SCALE GENOMIC DNA]</scope>
</reference>
<evidence type="ECO:0000313" key="2">
    <source>
        <dbReference type="EMBL" id="GBN38290.1"/>
    </source>
</evidence>
<proteinExistence type="predicted"/>
<dbReference type="EMBL" id="BGPR01009222">
    <property type="protein sequence ID" value="GBN38690.1"/>
    <property type="molecule type" value="Genomic_DNA"/>
</dbReference>
<dbReference type="Proteomes" id="UP000499080">
    <property type="component" value="Unassembled WGS sequence"/>
</dbReference>
<name>A0A4Y2NIA7_ARAVE</name>
<evidence type="ECO:0000313" key="4">
    <source>
        <dbReference type="EMBL" id="GBN38707.1"/>
    </source>
</evidence>
<gene>
    <name evidence="2" type="ORF">AVEN_158409_1</name>
    <name evidence="3" type="ORF">AVEN_166704_1</name>
    <name evidence="1" type="ORF">AVEN_19250_1</name>
    <name evidence="4" type="ORF">AVEN_82135_1</name>
</gene>
<dbReference type="EMBL" id="BGPR01007813">
    <property type="protein sequence ID" value="GBN29729.1"/>
    <property type="molecule type" value="Genomic_DNA"/>
</dbReference>
<keyword evidence="5" id="KW-1185">Reference proteome</keyword>
<protein>
    <submittedName>
        <fullName evidence="2">Uncharacterized protein</fullName>
    </submittedName>
</protein>